<accession>A0A942TMC3</accession>
<comment type="caution">
    <text evidence="3">The sequence shown here is derived from an EMBL/GenBank/DDBJ whole genome shotgun (WGS) entry which is preliminary data.</text>
</comment>
<dbReference type="PANTHER" id="PTHR41287:SF1">
    <property type="entry name" value="PROTEIN YMFN"/>
    <property type="match status" value="1"/>
</dbReference>
<keyword evidence="4" id="KW-1185">Reference proteome</keyword>
<gene>
    <name evidence="3" type="ORF">KHA93_02955</name>
</gene>
<dbReference type="GO" id="GO:0004519">
    <property type="term" value="F:endonuclease activity"/>
    <property type="evidence" value="ECO:0007669"/>
    <property type="project" value="InterPro"/>
</dbReference>
<proteinExistence type="predicted"/>
<dbReference type="InterPro" id="IPR027417">
    <property type="entry name" value="P-loop_NTPase"/>
</dbReference>
<evidence type="ECO:0000259" key="2">
    <source>
        <dbReference type="Pfam" id="PF20441"/>
    </source>
</evidence>
<evidence type="ECO:0000313" key="4">
    <source>
        <dbReference type="Proteomes" id="UP000682713"/>
    </source>
</evidence>
<sequence>MTTTSTISESVKKAKQSFSFITWRKEQVKKGNILEKPSDMLLTTWYAEQAVKGKIKVSKKNKLAARRHLRDLKRQGTDDFPWIFVEEKGHRPIRFIEKFCKPSKGDFDQLTAQPWQHFVIGSLYGWVHKDTGVRRFREGLIFVGRKNGKSTLVSGLTLYSFSKDGENGADVYLLANTRKQAGIIFDEAKAMVKKSPKLRKNYRSTRDAIFYDKSISKIEPRASDSENLDGLNTHLGIFDEIHEFKDYKLINVIKKSRGSRKQPLILYITTAGYQLDGPLVNYYEQASDVLDEVFPDERTFYYIAELDDEKEFEKPEEWIKANPNMGVSLDLDILKEDWDKDKRTPEERSDFITKQFNFFVNANNQSFLDYNTLKKNNKVIDLETLRGRPCIGGYDLSDSEDHSSACLEFLLDTGEVFVLSHTFVPEKKVEANNENIPYRDYEKQGWLTVVPGEYVKKEYIENWFLDQSKLYIIQKVTYDPAKAFRLNKALETHGFETEVVRQGALTLGPAVDDVKELFIDGKVIFSYRTNVNEKPMVNKLFRWYVNNVKMKPDRNKNMLPQKQGRYRKIDGFAAFLNAHTEVMKLMVEPVGNGNVEFISINDL</sequence>
<dbReference type="EMBL" id="JAGYPJ010000001">
    <property type="protein sequence ID" value="MBS4198607.1"/>
    <property type="molecule type" value="Genomic_DNA"/>
</dbReference>
<evidence type="ECO:0000259" key="1">
    <source>
        <dbReference type="Pfam" id="PF03354"/>
    </source>
</evidence>
<feature type="domain" description="Terminase large subunit-like endonuclease" evidence="2">
    <location>
        <begin position="297"/>
        <end position="582"/>
    </location>
</feature>
<dbReference type="AlphaFoldDB" id="A0A942TMC3"/>
<dbReference type="Gene3D" id="3.40.50.300">
    <property type="entry name" value="P-loop containing nucleotide triphosphate hydrolases"/>
    <property type="match status" value="1"/>
</dbReference>
<dbReference type="InterPro" id="IPR005021">
    <property type="entry name" value="Terminase_largesu-like"/>
</dbReference>
<dbReference type="InterPro" id="IPR046461">
    <property type="entry name" value="TerL_ATPase"/>
</dbReference>
<evidence type="ECO:0000313" key="3">
    <source>
        <dbReference type="EMBL" id="MBS4198607.1"/>
    </source>
</evidence>
<dbReference type="Pfam" id="PF03354">
    <property type="entry name" value="TerL_ATPase"/>
    <property type="match status" value="1"/>
</dbReference>
<dbReference type="PANTHER" id="PTHR41287">
    <property type="match status" value="1"/>
</dbReference>
<dbReference type="Proteomes" id="UP000682713">
    <property type="component" value="Unassembled WGS sequence"/>
</dbReference>
<feature type="domain" description="Terminase large subunit-like ATPase" evidence="1">
    <location>
        <begin position="114"/>
        <end position="284"/>
    </location>
</feature>
<protein>
    <submittedName>
        <fullName evidence="3">Terminase large subunit</fullName>
    </submittedName>
</protein>
<dbReference type="RefSeq" id="WP_213109352.1">
    <property type="nucleotide sequence ID" value="NZ_JAGYPJ010000001.1"/>
</dbReference>
<dbReference type="InterPro" id="IPR046462">
    <property type="entry name" value="TerL_nuclease"/>
</dbReference>
<name>A0A942TMC3_9BACI</name>
<organism evidence="3 4">
    <name type="scientific">Lederbergia citrisecunda</name>
    <dbReference type="NCBI Taxonomy" id="2833583"/>
    <lineage>
        <taxon>Bacteria</taxon>
        <taxon>Bacillati</taxon>
        <taxon>Bacillota</taxon>
        <taxon>Bacilli</taxon>
        <taxon>Bacillales</taxon>
        <taxon>Bacillaceae</taxon>
        <taxon>Lederbergia</taxon>
    </lineage>
</organism>
<reference evidence="3 4" key="1">
    <citation type="submission" date="2021-05" db="EMBL/GenBank/DDBJ databases">
        <title>Novel Bacillus species.</title>
        <authorList>
            <person name="Liu G."/>
        </authorList>
    </citation>
    <scope>NUCLEOTIDE SEQUENCE [LARGE SCALE GENOMIC DNA]</scope>
    <source>
        <strain evidence="3 4">FJAT-49732</strain>
    </source>
</reference>
<dbReference type="Pfam" id="PF20441">
    <property type="entry name" value="TerL_nuclease"/>
    <property type="match status" value="1"/>
</dbReference>